<dbReference type="Proteomes" id="UP000190460">
    <property type="component" value="Unassembled WGS sequence"/>
</dbReference>
<evidence type="ECO:0000256" key="1">
    <source>
        <dbReference type="SAM" id="Phobius"/>
    </source>
</evidence>
<feature type="transmembrane region" description="Helical" evidence="1">
    <location>
        <begin position="30"/>
        <end position="48"/>
    </location>
</feature>
<dbReference type="AlphaFoldDB" id="A0A1T4VZG2"/>
<proteinExistence type="predicted"/>
<dbReference type="STRING" id="92487.SAMN02745130_00683"/>
<evidence type="ECO:0008006" key="4">
    <source>
        <dbReference type="Google" id="ProtNLM"/>
    </source>
</evidence>
<protein>
    <recommendedName>
        <fullName evidence="4">DUF4131 domain-containing protein</fullName>
    </recommendedName>
</protein>
<keyword evidence="1" id="KW-0472">Membrane</keyword>
<sequence>MNEILMLLVVAYIFLVALLVLVLLYARLPWWLKLLLVIAAAGLYWLSYQGWKQVQGWPSAVELPDKFLLHASVIEEPDQEQGSTGRIFIWASNLQGNKPAGEPRAYLVPYDRELHSSLQDALRNQRNGNVQIGVKERNKPIQNAAPVNLRQLGQVHEKLKFTELPDPALPEK</sequence>
<dbReference type="RefSeq" id="WP_078921160.1">
    <property type="nucleotide sequence ID" value="NZ_FUYB01000002.1"/>
</dbReference>
<evidence type="ECO:0000313" key="2">
    <source>
        <dbReference type="EMBL" id="SKA70198.1"/>
    </source>
</evidence>
<keyword evidence="3" id="KW-1185">Reference proteome</keyword>
<name>A0A1T4VZG2_9GAMM</name>
<keyword evidence="1" id="KW-0812">Transmembrane</keyword>
<reference evidence="2 3" key="1">
    <citation type="submission" date="2017-02" db="EMBL/GenBank/DDBJ databases">
        <authorList>
            <person name="Peterson S.W."/>
        </authorList>
    </citation>
    <scope>NUCLEOTIDE SEQUENCE [LARGE SCALE GENOMIC DNA]</scope>
    <source>
        <strain evidence="2 3">ATCC 49788</strain>
    </source>
</reference>
<organism evidence="2 3">
    <name type="scientific">Thiothrix eikelboomii</name>
    <dbReference type="NCBI Taxonomy" id="92487"/>
    <lineage>
        <taxon>Bacteria</taxon>
        <taxon>Pseudomonadati</taxon>
        <taxon>Pseudomonadota</taxon>
        <taxon>Gammaproteobacteria</taxon>
        <taxon>Thiotrichales</taxon>
        <taxon>Thiotrichaceae</taxon>
        <taxon>Thiothrix</taxon>
    </lineage>
</organism>
<dbReference type="OrthoDB" id="7061264at2"/>
<keyword evidence="1" id="KW-1133">Transmembrane helix</keyword>
<accession>A0A1T4VZG2</accession>
<dbReference type="EMBL" id="FUYB01000002">
    <property type="protein sequence ID" value="SKA70198.1"/>
    <property type="molecule type" value="Genomic_DNA"/>
</dbReference>
<evidence type="ECO:0000313" key="3">
    <source>
        <dbReference type="Proteomes" id="UP000190460"/>
    </source>
</evidence>
<feature type="transmembrane region" description="Helical" evidence="1">
    <location>
        <begin position="5"/>
        <end position="24"/>
    </location>
</feature>
<gene>
    <name evidence="2" type="ORF">SAMN02745130_00683</name>
</gene>